<dbReference type="PANTHER" id="PTHR22916:SF51">
    <property type="entry name" value="GLYCOSYLTRANSFERASE EPSH-RELATED"/>
    <property type="match status" value="1"/>
</dbReference>
<dbReference type="EC" id="2.4.-.-" evidence="4"/>
<dbReference type="EMBL" id="JAHLDV010000015">
    <property type="protein sequence ID" value="MBU3159854.1"/>
    <property type="molecule type" value="Genomic_DNA"/>
</dbReference>
<dbReference type="CDD" id="cd00761">
    <property type="entry name" value="Glyco_tranf_GTA_type"/>
    <property type="match status" value="1"/>
</dbReference>
<reference evidence="4 5" key="1">
    <citation type="submission" date="2021-06" db="EMBL/GenBank/DDBJ databases">
        <title>Clostridia strains as spoilage organisms.</title>
        <authorList>
            <person name="Wambui J."/>
            <person name="Stephan R."/>
            <person name="Stevens M.J.A."/>
        </authorList>
    </citation>
    <scope>NUCLEOTIDE SEQUENCE [LARGE SCALE GENOMIC DNA]</scope>
    <source>
        <strain evidence="4 5">DSM 14204</strain>
    </source>
</reference>
<evidence type="ECO:0000259" key="3">
    <source>
        <dbReference type="Pfam" id="PF00535"/>
    </source>
</evidence>
<keyword evidence="2 4" id="KW-0808">Transferase</keyword>
<accession>A0ABS6BU11</accession>
<comment type="caution">
    <text evidence="4">The sequence shown here is derived from an EMBL/GenBank/DDBJ whole genome shotgun (WGS) entry which is preliminary data.</text>
</comment>
<evidence type="ECO:0000256" key="1">
    <source>
        <dbReference type="ARBA" id="ARBA00022676"/>
    </source>
</evidence>
<dbReference type="Pfam" id="PF00535">
    <property type="entry name" value="Glycos_transf_2"/>
    <property type="match status" value="1"/>
</dbReference>
<dbReference type="InterPro" id="IPR001173">
    <property type="entry name" value="Glyco_trans_2-like"/>
</dbReference>
<feature type="domain" description="Glycosyltransferase 2-like" evidence="3">
    <location>
        <begin position="6"/>
        <end position="160"/>
    </location>
</feature>
<evidence type="ECO:0000313" key="5">
    <source>
        <dbReference type="Proteomes" id="UP000776252"/>
    </source>
</evidence>
<organism evidence="4 5">
    <name type="scientific">Clostridium frigoris</name>
    <dbReference type="NCBI Taxonomy" id="205327"/>
    <lineage>
        <taxon>Bacteria</taxon>
        <taxon>Bacillati</taxon>
        <taxon>Bacillota</taxon>
        <taxon>Clostridia</taxon>
        <taxon>Eubacteriales</taxon>
        <taxon>Clostridiaceae</taxon>
        <taxon>Clostridium</taxon>
    </lineage>
</organism>
<keyword evidence="1 4" id="KW-0328">Glycosyltransferase</keyword>
<name>A0ABS6BU11_9CLOT</name>
<sequence length="318" mass="37040">MKSVISIIVPVYKVEKYLDRCVQSLINQTCKNIEIILVDDGSTDNCPDICDGYVERDTRIKVIHKTNGGLSDARNAGIREATGEYILFVDSDDYINLDTCEQFVLTIDDNVPDIVVGNAKSIENKNTSNIQHNFIASRKVVTGKQYLKAELKSRTMYMMAWLNMYNRVFILNNNLEFKVGLLHEDEEFTPRAFLKAEKIISTDIVFYNYVIREDSITTTKNKAKNAEHLMRTCKELELIYNEIEDAELRRLLMDSLVNKFLSIFQAAGLHRKEYSYLVDKSFLRGKEYTIRNKLRVALFIFNKKIYYYVNKFGKYLKR</sequence>
<dbReference type="PANTHER" id="PTHR22916">
    <property type="entry name" value="GLYCOSYLTRANSFERASE"/>
    <property type="match status" value="1"/>
</dbReference>
<proteinExistence type="predicted"/>
<dbReference type="Proteomes" id="UP000776252">
    <property type="component" value="Unassembled WGS sequence"/>
</dbReference>
<evidence type="ECO:0000313" key="4">
    <source>
        <dbReference type="EMBL" id="MBU3159854.1"/>
    </source>
</evidence>
<dbReference type="GO" id="GO:0016757">
    <property type="term" value="F:glycosyltransferase activity"/>
    <property type="evidence" value="ECO:0007669"/>
    <property type="project" value="UniProtKB-KW"/>
</dbReference>
<protein>
    <submittedName>
        <fullName evidence="4">Glycosyltransferase</fullName>
        <ecNumber evidence="4">2.4.-.-</ecNumber>
    </submittedName>
</protein>
<keyword evidence="5" id="KW-1185">Reference proteome</keyword>
<gene>
    <name evidence="4" type="ORF">KPL37_08830</name>
</gene>
<evidence type="ECO:0000256" key="2">
    <source>
        <dbReference type="ARBA" id="ARBA00022679"/>
    </source>
</evidence>